<proteinExistence type="predicted"/>
<evidence type="ECO:0000313" key="2">
    <source>
        <dbReference type="Proteomes" id="UP001215280"/>
    </source>
</evidence>
<evidence type="ECO:0008006" key="3">
    <source>
        <dbReference type="Google" id="ProtNLM"/>
    </source>
</evidence>
<dbReference type="Proteomes" id="UP001215280">
    <property type="component" value="Unassembled WGS sequence"/>
</dbReference>
<dbReference type="EMBL" id="JARJLG010000100">
    <property type="protein sequence ID" value="KAJ7745895.1"/>
    <property type="molecule type" value="Genomic_DNA"/>
</dbReference>
<gene>
    <name evidence="1" type="ORF">DFH07DRAFT_1063077</name>
</gene>
<protein>
    <recommendedName>
        <fullName evidence="3">Stress-response A/B barrel domain-containing protein</fullName>
    </recommendedName>
</protein>
<accession>A0AAD7INK6</accession>
<sequence length="127" mass="14505">MSLSFREDRVRVVGFFKARPNFTPEEVRTKALEMIATVKAFSIMQKNLLKYDVSFISNGSGGLVKALGLRETEFCAMFVLEFGSHEQMHETLTDPEYLKHLDSALQTITSREDLHLFPAEFLTVIDQ</sequence>
<dbReference type="AlphaFoldDB" id="A0AAD7INK6"/>
<organism evidence="1 2">
    <name type="scientific">Mycena maculata</name>
    <dbReference type="NCBI Taxonomy" id="230809"/>
    <lineage>
        <taxon>Eukaryota</taxon>
        <taxon>Fungi</taxon>
        <taxon>Dikarya</taxon>
        <taxon>Basidiomycota</taxon>
        <taxon>Agaricomycotina</taxon>
        <taxon>Agaricomycetes</taxon>
        <taxon>Agaricomycetidae</taxon>
        <taxon>Agaricales</taxon>
        <taxon>Marasmiineae</taxon>
        <taxon>Mycenaceae</taxon>
        <taxon>Mycena</taxon>
    </lineage>
</organism>
<comment type="caution">
    <text evidence="1">The sequence shown here is derived from an EMBL/GenBank/DDBJ whole genome shotgun (WGS) entry which is preliminary data.</text>
</comment>
<keyword evidence="2" id="KW-1185">Reference proteome</keyword>
<reference evidence="1" key="1">
    <citation type="submission" date="2023-03" db="EMBL/GenBank/DDBJ databases">
        <title>Massive genome expansion in bonnet fungi (Mycena s.s.) driven by repeated elements and novel gene families across ecological guilds.</title>
        <authorList>
            <consortium name="Lawrence Berkeley National Laboratory"/>
            <person name="Harder C.B."/>
            <person name="Miyauchi S."/>
            <person name="Viragh M."/>
            <person name="Kuo A."/>
            <person name="Thoen E."/>
            <person name="Andreopoulos B."/>
            <person name="Lu D."/>
            <person name="Skrede I."/>
            <person name="Drula E."/>
            <person name="Henrissat B."/>
            <person name="Morin E."/>
            <person name="Kohler A."/>
            <person name="Barry K."/>
            <person name="LaButti K."/>
            <person name="Morin E."/>
            <person name="Salamov A."/>
            <person name="Lipzen A."/>
            <person name="Mereny Z."/>
            <person name="Hegedus B."/>
            <person name="Baldrian P."/>
            <person name="Stursova M."/>
            <person name="Weitz H."/>
            <person name="Taylor A."/>
            <person name="Grigoriev I.V."/>
            <person name="Nagy L.G."/>
            <person name="Martin F."/>
            <person name="Kauserud H."/>
        </authorList>
    </citation>
    <scope>NUCLEOTIDE SEQUENCE</scope>
    <source>
        <strain evidence="1">CBHHK188m</strain>
    </source>
</reference>
<evidence type="ECO:0000313" key="1">
    <source>
        <dbReference type="EMBL" id="KAJ7745895.1"/>
    </source>
</evidence>
<name>A0AAD7INK6_9AGAR</name>